<gene>
    <name evidence="1" type="ORF">SNE25_20240</name>
</gene>
<dbReference type="RefSeq" id="WP_321560817.1">
    <property type="nucleotide sequence ID" value="NZ_CP139558.1"/>
</dbReference>
<dbReference type="InterPro" id="IPR029044">
    <property type="entry name" value="Nucleotide-diphossugar_trans"/>
</dbReference>
<evidence type="ECO:0000313" key="1">
    <source>
        <dbReference type="EMBL" id="WPU91651.1"/>
    </source>
</evidence>
<proteinExistence type="predicted"/>
<evidence type="ECO:0008006" key="3">
    <source>
        <dbReference type="Google" id="ProtNLM"/>
    </source>
</evidence>
<name>A0ABZ0TFR2_9SPHI</name>
<dbReference type="Gene3D" id="3.90.550.10">
    <property type="entry name" value="Spore Coat Polysaccharide Biosynthesis Protein SpsA, Chain A"/>
    <property type="match status" value="1"/>
</dbReference>
<protein>
    <recommendedName>
        <fullName evidence="3">Nucleotide-diphospho-sugar transferase domain-containing protein</fullName>
    </recommendedName>
</protein>
<sequence>MFEKVTGSLAYRLPYFYRHLVKFKTRPKIERKVFPAATIVMMTGKNYLTMSSMSLLSMIKAWDSLPRLVVMGDGTISVPEIKNKISFWPGELLIEDWGVTAAYHSGKKRNALLEYADHHPFGKKLAVILRYAEQSPVVWIDSDVLFFDNFTPFIPQKRDGWACGGSEDFEAAYHHQVLRLLGSNFHDQYKFNAGVLYVSGEGIYEQFDLEQVLAKIHPDYDFCTEQSIFAQIASGSLGVLWSGNVIRNFNADNQQIKAMPVDKIIARHYTSNVRHLFWRDAFFHI</sequence>
<dbReference type="Proteomes" id="UP001324380">
    <property type="component" value="Chromosome"/>
</dbReference>
<organism evidence="1 2">
    <name type="scientific">Mucilaginibacter sabulilitoris</name>
    <dbReference type="NCBI Taxonomy" id="1173583"/>
    <lineage>
        <taxon>Bacteria</taxon>
        <taxon>Pseudomonadati</taxon>
        <taxon>Bacteroidota</taxon>
        <taxon>Sphingobacteriia</taxon>
        <taxon>Sphingobacteriales</taxon>
        <taxon>Sphingobacteriaceae</taxon>
        <taxon>Mucilaginibacter</taxon>
    </lineage>
</organism>
<reference evidence="1 2" key="1">
    <citation type="submission" date="2023-11" db="EMBL/GenBank/DDBJ databases">
        <title>Analysis of the Genomes of Mucilaginibacter gossypii cycad 4 and M. sabulilitoris SNA2: microbes with the potential for plant growth promotion.</title>
        <authorList>
            <person name="Hirsch A.M."/>
            <person name="Humm E."/>
            <person name="Rubbi M."/>
            <person name="Del Vecchio G."/>
            <person name="Ha S.M."/>
            <person name="Pellegrini M."/>
            <person name="Gunsalus R.P."/>
        </authorList>
    </citation>
    <scope>NUCLEOTIDE SEQUENCE [LARGE SCALE GENOMIC DNA]</scope>
    <source>
        <strain evidence="1 2">SNA2</strain>
    </source>
</reference>
<keyword evidence="2" id="KW-1185">Reference proteome</keyword>
<evidence type="ECO:0000313" key="2">
    <source>
        <dbReference type="Proteomes" id="UP001324380"/>
    </source>
</evidence>
<accession>A0ABZ0TFR2</accession>
<dbReference type="EMBL" id="CP139558">
    <property type="protein sequence ID" value="WPU91651.1"/>
    <property type="molecule type" value="Genomic_DNA"/>
</dbReference>
<dbReference type="SUPFAM" id="SSF53448">
    <property type="entry name" value="Nucleotide-diphospho-sugar transferases"/>
    <property type="match status" value="1"/>
</dbReference>